<name>A0ABR4FCH3_9PEZI</name>
<feature type="compositionally biased region" description="Basic and acidic residues" evidence="1">
    <location>
        <begin position="79"/>
        <end position="93"/>
    </location>
</feature>
<sequence length="142" mass="16036">MCGSKRRAAAYNRYPPALGTVDPASGPYYGRRGCGQGRCGPGLIRKLVTKAIENRNKKMEARQQLEAAHQVPQRSNLPDLEKQESAVLQERHPRAQPVKVVFDDGHEEYISTNAKEQELEYETEAQPQRGEQLPRYSEVMKA</sequence>
<evidence type="ECO:0000313" key="2">
    <source>
        <dbReference type="EMBL" id="KAL2292398.1"/>
    </source>
</evidence>
<comment type="caution">
    <text evidence="2">The sequence shown here is derived from an EMBL/GenBank/DDBJ whole genome shotgun (WGS) entry which is preliminary data.</text>
</comment>
<protein>
    <submittedName>
        <fullName evidence="2">Uncharacterized protein</fullName>
    </submittedName>
</protein>
<keyword evidence="3" id="KW-1185">Reference proteome</keyword>
<feature type="region of interest" description="Disordered" evidence="1">
    <location>
        <begin position="113"/>
        <end position="142"/>
    </location>
</feature>
<reference evidence="2 3" key="1">
    <citation type="submission" date="2024-03" db="EMBL/GenBank/DDBJ databases">
        <title>A high-quality draft genome sequence of Diaporthe vaccinii, a causative agent of upright dieback and viscid rot disease in cranberry plants.</title>
        <authorList>
            <person name="Sarrasin M."/>
            <person name="Lang B.F."/>
            <person name="Burger G."/>
        </authorList>
    </citation>
    <scope>NUCLEOTIDE SEQUENCE [LARGE SCALE GENOMIC DNA]</scope>
    <source>
        <strain evidence="2 3">IS7</strain>
    </source>
</reference>
<dbReference type="Proteomes" id="UP001600888">
    <property type="component" value="Unassembled WGS sequence"/>
</dbReference>
<gene>
    <name evidence="2" type="ORF">FJTKL_09374</name>
</gene>
<accession>A0ABR4FCH3</accession>
<feature type="region of interest" description="Disordered" evidence="1">
    <location>
        <begin position="60"/>
        <end position="95"/>
    </location>
</feature>
<evidence type="ECO:0000313" key="3">
    <source>
        <dbReference type="Proteomes" id="UP001600888"/>
    </source>
</evidence>
<organism evidence="2 3">
    <name type="scientific">Diaporthe vaccinii</name>
    <dbReference type="NCBI Taxonomy" id="105482"/>
    <lineage>
        <taxon>Eukaryota</taxon>
        <taxon>Fungi</taxon>
        <taxon>Dikarya</taxon>
        <taxon>Ascomycota</taxon>
        <taxon>Pezizomycotina</taxon>
        <taxon>Sordariomycetes</taxon>
        <taxon>Sordariomycetidae</taxon>
        <taxon>Diaporthales</taxon>
        <taxon>Diaporthaceae</taxon>
        <taxon>Diaporthe</taxon>
        <taxon>Diaporthe eres species complex</taxon>
    </lineage>
</organism>
<evidence type="ECO:0000256" key="1">
    <source>
        <dbReference type="SAM" id="MobiDB-lite"/>
    </source>
</evidence>
<dbReference type="EMBL" id="JBAWTH010000003">
    <property type="protein sequence ID" value="KAL2292398.1"/>
    <property type="molecule type" value="Genomic_DNA"/>
</dbReference>
<proteinExistence type="predicted"/>